<evidence type="ECO:0000256" key="1">
    <source>
        <dbReference type="ARBA" id="ARBA00004141"/>
    </source>
</evidence>
<feature type="transmembrane region" description="Helical" evidence="5">
    <location>
        <begin position="21"/>
        <end position="40"/>
    </location>
</feature>
<keyword evidence="3 5" id="KW-1133">Transmembrane helix</keyword>
<comment type="subcellular location">
    <subcellularLocation>
        <location evidence="1">Membrane</location>
        <topology evidence="1">Multi-pass membrane protein</topology>
    </subcellularLocation>
</comment>
<evidence type="ECO:0000256" key="3">
    <source>
        <dbReference type="ARBA" id="ARBA00022989"/>
    </source>
</evidence>
<dbReference type="AlphaFoldDB" id="A0A7J3M3N5"/>
<keyword evidence="4 5" id="KW-0472">Membrane</keyword>
<protein>
    <recommendedName>
        <fullName evidence="6">Yip1 domain-containing protein</fullName>
    </recommendedName>
</protein>
<reference evidence="7" key="1">
    <citation type="journal article" date="2020" name="mSystems">
        <title>Genome- and Community-Level Interaction Insights into Carbon Utilization and Element Cycling Functions of Hydrothermarchaeota in Hydrothermal Sediment.</title>
        <authorList>
            <person name="Zhou Z."/>
            <person name="Liu Y."/>
            <person name="Xu W."/>
            <person name="Pan J."/>
            <person name="Luo Z.H."/>
            <person name="Li M."/>
        </authorList>
    </citation>
    <scope>NUCLEOTIDE SEQUENCE [LARGE SCALE GENOMIC DNA]</scope>
    <source>
        <strain evidence="7">SpSt-587</strain>
    </source>
</reference>
<organism evidence="7">
    <name type="scientific">Archaeoglobus fulgidus</name>
    <dbReference type="NCBI Taxonomy" id="2234"/>
    <lineage>
        <taxon>Archaea</taxon>
        <taxon>Methanobacteriati</taxon>
        <taxon>Methanobacteriota</taxon>
        <taxon>Archaeoglobi</taxon>
        <taxon>Archaeoglobales</taxon>
        <taxon>Archaeoglobaceae</taxon>
        <taxon>Archaeoglobus</taxon>
    </lineage>
</organism>
<dbReference type="GO" id="GO:0016020">
    <property type="term" value="C:membrane"/>
    <property type="evidence" value="ECO:0007669"/>
    <property type="project" value="UniProtKB-SubCell"/>
</dbReference>
<evidence type="ECO:0000256" key="4">
    <source>
        <dbReference type="ARBA" id="ARBA00023136"/>
    </source>
</evidence>
<evidence type="ECO:0000259" key="6">
    <source>
        <dbReference type="Pfam" id="PF04893"/>
    </source>
</evidence>
<feature type="domain" description="Yip1" evidence="6">
    <location>
        <begin position="1"/>
        <end position="183"/>
    </location>
</feature>
<dbReference type="Pfam" id="PF04893">
    <property type="entry name" value="Yip1"/>
    <property type="match status" value="1"/>
</dbReference>
<evidence type="ECO:0000313" key="7">
    <source>
        <dbReference type="EMBL" id="HGT82945.1"/>
    </source>
</evidence>
<accession>A0A7J3M3N5</accession>
<feature type="transmembrane region" description="Helical" evidence="5">
    <location>
        <begin position="103"/>
        <end position="121"/>
    </location>
</feature>
<name>A0A7J3M3N5_ARCFL</name>
<gene>
    <name evidence="7" type="ORF">ENT52_04380</name>
</gene>
<evidence type="ECO:0000256" key="5">
    <source>
        <dbReference type="SAM" id="Phobius"/>
    </source>
</evidence>
<keyword evidence="2 5" id="KW-0812">Transmembrane</keyword>
<comment type="caution">
    <text evidence="7">The sequence shown here is derived from an EMBL/GenBank/DDBJ whole genome shotgun (WGS) entry which is preliminary data.</text>
</comment>
<dbReference type="EMBL" id="DSYZ01000089">
    <property type="protein sequence ID" value="HGT82945.1"/>
    <property type="molecule type" value="Genomic_DNA"/>
</dbReference>
<feature type="transmembrane region" description="Helical" evidence="5">
    <location>
        <begin position="60"/>
        <end position="91"/>
    </location>
</feature>
<evidence type="ECO:0000256" key="2">
    <source>
        <dbReference type="ARBA" id="ARBA00022692"/>
    </source>
</evidence>
<proteinExistence type="predicted"/>
<sequence>MDVLLNPDKFFMEHKEMSFKLPIAIVAISAIVSATSAYSASQIIFKTLPIESGGLNLLPLFSAFAAISAFLGAFLFWVVFAVILYVISAIFKGKGNFTTLMKFLAFSFIPSIILSPIYLYLNAELLGSPTMENLYAIVIFSAVVALWQFVYFVFAVKNARELSVKKSAIVCAIPLVLWFAYSIYSLQSQLEVLQMLKSLQI</sequence>
<feature type="transmembrane region" description="Helical" evidence="5">
    <location>
        <begin position="133"/>
        <end position="156"/>
    </location>
</feature>
<dbReference type="InterPro" id="IPR006977">
    <property type="entry name" value="Yip1_dom"/>
</dbReference>
<feature type="transmembrane region" description="Helical" evidence="5">
    <location>
        <begin position="168"/>
        <end position="186"/>
    </location>
</feature>